<proteinExistence type="predicted"/>
<evidence type="ECO:0000256" key="1">
    <source>
        <dbReference type="SAM" id="MobiDB-lite"/>
    </source>
</evidence>
<feature type="region of interest" description="Disordered" evidence="1">
    <location>
        <begin position="159"/>
        <end position="231"/>
    </location>
</feature>
<evidence type="ECO:0000313" key="2">
    <source>
        <dbReference type="EMBL" id="MBK9717500.1"/>
    </source>
</evidence>
<feature type="compositionally biased region" description="Basic residues" evidence="1">
    <location>
        <begin position="191"/>
        <end position="207"/>
    </location>
</feature>
<dbReference type="InterPro" id="IPR019734">
    <property type="entry name" value="TPR_rpt"/>
</dbReference>
<dbReference type="PROSITE" id="PS51257">
    <property type="entry name" value="PROKAR_LIPOPROTEIN"/>
    <property type="match status" value="1"/>
</dbReference>
<gene>
    <name evidence="2" type="ORF">IPO85_08305</name>
</gene>
<sequence length="977" mass="112803">MKISQKYIFTLIIGLIALISCVSHKKKGESSRLSKFYHNTTAKYNGYFNANELLGETILRLNQNHKDNYAQLLPIFPYNAVENVDAEKSNLDKIIQKASIDITLHKKSRWADDCYLLLCKSQYLKKDYETAESSFKYVLDEFTPNNLFNKDKSKKTLIKDKKKTSEDKKKAEKKAKEAAKKKAQDKIKAREKAKKQALKDKKNHKTPKNPTETTETISEPLPSGDKKDKEPKLNNVGSKLFPHTPAFWEATIWAAKNLTERAKYYESEQILRSIAKDPNTPKSTYGDLYATLANNFVRQKNFDQAIEALILATQYTKSKKTKARYAYILGQLYQQNKRPIASDEYFTQCSKLRPSYDMNLHAKMNLLLNKAQSGTPLEDVITQLNKLKKDTKNADYVSEINFTIAQIYYKEKKLPETIDYLNASLWDPSAKPNQKASSYLLLAEINFENQNYLKSKYYYDSTLQSLPKNDERKSLVSKMKNNLDDIAKQIEIITLQDSLIKIGSLSVKERRALAIQIKNEAKAKLVKPQIDRQAMEFNQFQPFGADGVNNKFDAFQDTRNGNAPNSGNPKASNFFAYDQRTLNRGRGEFEQNWGQRTLEDHWRRSNKTSFNFDIAATEETTEETKDSLEADLANILKDIPDDPKKLAEAHGKIQSAMFQLGVLYREKLENFQKSKTTHTDLLERYPKTERKPDVLYYLYLNCLDLNDPGCAASYTDKIIREFPETNYAKSLSDTNYVKALSVSVDVIADGYQKAYQSYNNHQYEQAFTELQIIKTKMPPGHPLMPKVALLNAFCSVYNNQNKDVYINALKDVVAQFPGTPEEIKAKEMIRFLKGDQDAFITVTSQEIEKAQFKMEDENVHFVFVLLFDPPAKQTDKAKIAISDYHQKYHKPENLKMSSLEFDVEKNTSLILIRKFDNRNQAMKYYNGVQRKSNEFIPNITNYEIFAVTQNNYREILRLKSVKEYQAYFNENYLNKKG</sequence>
<dbReference type="SUPFAM" id="SSF48452">
    <property type="entry name" value="TPR-like"/>
    <property type="match status" value="2"/>
</dbReference>
<protein>
    <recommendedName>
        <fullName evidence="4">Tetratricopeptide repeat protein</fullName>
    </recommendedName>
</protein>
<dbReference type="EMBL" id="JADKFW010000004">
    <property type="protein sequence ID" value="MBK9717500.1"/>
    <property type="molecule type" value="Genomic_DNA"/>
</dbReference>
<reference evidence="2 3" key="1">
    <citation type="submission" date="2020-10" db="EMBL/GenBank/DDBJ databases">
        <title>Connecting structure to function with the recovery of over 1000 high-quality activated sludge metagenome-assembled genomes encoding full-length rRNA genes using long-read sequencing.</title>
        <authorList>
            <person name="Singleton C.M."/>
            <person name="Petriglieri F."/>
            <person name="Kristensen J.M."/>
            <person name="Kirkegaard R.H."/>
            <person name="Michaelsen T.Y."/>
            <person name="Andersen M.H."/>
            <person name="Karst S.M."/>
            <person name="Dueholm M.S."/>
            <person name="Nielsen P.H."/>
            <person name="Albertsen M."/>
        </authorList>
    </citation>
    <scope>NUCLEOTIDE SEQUENCE [LARGE SCALE GENOMIC DNA]</scope>
    <source>
        <strain evidence="2">Ribe_18-Q3-R11-54_BAT3C.373</strain>
    </source>
</reference>
<dbReference type="InterPro" id="IPR011990">
    <property type="entry name" value="TPR-like_helical_dom_sf"/>
</dbReference>
<evidence type="ECO:0000313" key="3">
    <source>
        <dbReference type="Proteomes" id="UP000808349"/>
    </source>
</evidence>
<dbReference type="Gene3D" id="1.25.40.10">
    <property type="entry name" value="Tetratricopeptide repeat domain"/>
    <property type="match status" value="3"/>
</dbReference>
<feature type="compositionally biased region" description="Basic and acidic residues" evidence="1">
    <location>
        <begin position="159"/>
        <end position="190"/>
    </location>
</feature>
<organism evidence="2 3">
    <name type="scientific">Candidatus Defluviibacterium haderslevense</name>
    <dbReference type="NCBI Taxonomy" id="2981993"/>
    <lineage>
        <taxon>Bacteria</taxon>
        <taxon>Pseudomonadati</taxon>
        <taxon>Bacteroidota</taxon>
        <taxon>Saprospiria</taxon>
        <taxon>Saprospirales</taxon>
        <taxon>Saprospiraceae</taxon>
        <taxon>Candidatus Defluviibacterium</taxon>
    </lineage>
</organism>
<dbReference type="AlphaFoldDB" id="A0A9D7S994"/>
<dbReference type="Proteomes" id="UP000808349">
    <property type="component" value="Unassembled WGS sequence"/>
</dbReference>
<evidence type="ECO:0008006" key="4">
    <source>
        <dbReference type="Google" id="ProtNLM"/>
    </source>
</evidence>
<accession>A0A9D7S994</accession>
<comment type="caution">
    <text evidence="2">The sequence shown here is derived from an EMBL/GenBank/DDBJ whole genome shotgun (WGS) entry which is preliminary data.</text>
</comment>
<name>A0A9D7S994_9BACT</name>
<dbReference type="SMART" id="SM00028">
    <property type="entry name" value="TPR"/>
    <property type="match status" value="4"/>
</dbReference>